<dbReference type="InterPro" id="IPR011766">
    <property type="entry name" value="TPP_enzyme_TPP-bd"/>
</dbReference>
<comment type="caution">
    <text evidence="7">The sequence shown here is derived from an EMBL/GenBank/DDBJ whole genome shotgun (WGS) entry which is preliminary data.</text>
</comment>
<protein>
    <submittedName>
        <fullName evidence="7">Thiamine pyrophosphate-binding protein</fullName>
    </submittedName>
</protein>
<dbReference type="EMBL" id="JAIQDJ010000001">
    <property type="protein sequence ID" value="MBZ4184942.1"/>
    <property type="molecule type" value="Genomic_DNA"/>
</dbReference>
<evidence type="ECO:0000313" key="8">
    <source>
        <dbReference type="Proteomes" id="UP001430290"/>
    </source>
</evidence>
<feature type="domain" description="Thiamine pyrophosphate enzyme central" evidence="4">
    <location>
        <begin position="194"/>
        <end position="330"/>
    </location>
</feature>
<keyword evidence="2 3" id="KW-0786">Thiamine pyrophosphate</keyword>
<reference evidence="7" key="1">
    <citation type="submission" date="2021-09" db="EMBL/GenBank/DDBJ databases">
        <authorList>
            <person name="Wu T."/>
            <person name="Guo S.Z."/>
        </authorList>
    </citation>
    <scope>NUCLEOTIDE SEQUENCE</scope>
    <source>
        <strain evidence="7">RSS-23</strain>
    </source>
</reference>
<feature type="domain" description="Thiamine pyrophosphate enzyme N-terminal TPP-binding" evidence="6">
    <location>
        <begin position="1"/>
        <end position="120"/>
    </location>
</feature>
<evidence type="ECO:0000256" key="1">
    <source>
        <dbReference type="ARBA" id="ARBA00007812"/>
    </source>
</evidence>
<gene>
    <name evidence="7" type="ORF">K7B09_01210</name>
</gene>
<dbReference type="InterPro" id="IPR029035">
    <property type="entry name" value="DHS-like_NAD/FAD-binding_dom"/>
</dbReference>
<dbReference type="PROSITE" id="PS00187">
    <property type="entry name" value="TPP_ENZYMES"/>
    <property type="match status" value="1"/>
</dbReference>
<dbReference type="PANTHER" id="PTHR18968:SF142">
    <property type="entry name" value="ACETOLACTATE SYNTHASE"/>
    <property type="match status" value="1"/>
</dbReference>
<evidence type="ECO:0000313" key="7">
    <source>
        <dbReference type="EMBL" id="MBZ4184942.1"/>
    </source>
</evidence>
<dbReference type="RefSeq" id="WP_223625898.1">
    <property type="nucleotide sequence ID" value="NZ_JAIQDJ010000001.1"/>
</dbReference>
<dbReference type="CDD" id="cd00568">
    <property type="entry name" value="TPP_enzymes"/>
    <property type="match status" value="1"/>
</dbReference>
<keyword evidence="8" id="KW-1185">Reference proteome</keyword>
<dbReference type="PANTHER" id="PTHR18968">
    <property type="entry name" value="THIAMINE PYROPHOSPHATE ENZYMES"/>
    <property type="match status" value="1"/>
</dbReference>
<accession>A0ABS7TAR4</accession>
<dbReference type="InterPro" id="IPR012000">
    <property type="entry name" value="Thiamin_PyroP_enz_cen_dom"/>
</dbReference>
<dbReference type="Gene3D" id="3.40.50.1220">
    <property type="entry name" value="TPP-binding domain"/>
    <property type="match status" value="1"/>
</dbReference>
<dbReference type="Pfam" id="PF00205">
    <property type="entry name" value="TPP_enzyme_M"/>
    <property type="match status" value="1"/>
</dbReference>
<name>A0ABS7TAR4_9GAMM</name>
<dbReference type="Proteomes" id="UP001430290">
    <property type="component" value="Unassembled WGS sequence"/>
</dbReference>
<organism evidence="7 8">
    <name type="scientific">Thermomonas beijingensis</name>
    <dbReference type="NCBI Taxonomy" id="2872701"/>
    <lineage>
        <taxon>Bacteria</taxon>
        <taxon>Pseudomonadati</taxon>
        <taxon>Pseudomonadota</taxon>
        <taxon>Gammaproteobacteria</taxon>
        <taxon>Lysobacterales</taxon>
        <taxon>Lysobacteraceae</taxon>
        <taxon>Thermomonas</taxon>
    </lineage>
</organism>
<dbReference type="InterPro" id="IPR045229">
    <property type="entry name" value="TPP_enz"/>
</dbReference>
<dbReference type="Pfam" id="PF02775">
    <property type="entry name" value="TPP_enzyme_C"/>
    <property type="match status" value="1"/>
</dbReference>
<evidence type="ECO:0000259" key="6">
    <source>
        <dbReference type="Pfam" id="PF02776"/>
    </source>
</evidence>
<dbReference type="InterPro" id="IPR000399">
    <property type="entry name" value="TPP-bd_CS"/>
</dbReference>
<evidence type="ECO:0000256" key="2">
    <source>
        <dbReference type="ARBA" id="ARBA00023052"/>
    </source>
</evidence>
<evidence type="ECO:0000259" key="5">
    <source>
        <dbReference type="Pfam" id="PF02775"/>
    </source>
</evidence>
<dbReference type="CDD" id="cd07035">
    <property type="entry name" value="TPP_PYR_POX_like"/>
    <property type="match status" value="1"/>
</dbReference>
<dbReference type="InterPro" id="IPR029061">
    <property type="entry name" value="THDP-binding"/>
</dbReference>
<comment type="similarity">
    <text evidence="1 3">Belongs to the TPP enzyme family.</text>
</comment>
<feature type="domain" description="Thiamine pyrophosphate enzyme TPP-binding" evidence="5">
    <location>
        <begin position="392"/>
        <end position="520"/>
    </location>
</feature>
<proteinExistence type="inferred from homology"/>
<evidence type="ECO:0000259" key="4">
    <source>
        <dbReference type="Pfam" id="PF00205"/>
    </source>
</evidence>
<dbReference type="SUPFAM" id="SSF52467">
    <property type="entry name" value="DHS-like NAD/FAD-binding domain"/>
    <property type="match status" value="1"/>
</dbReference>
<evidence type="ECO:0000256" key="3">
    <source>
        <dbReference type="RuleBase" id="RU362132"/>
    </source>
</evidence>
<dbReference type="Gene3D" id="3.40.50.970">
    <property type="match status" value="2"/>
</dbReference>
<sequence>MKYSDQIGDWLLALGYTHCFYVGGGNIMHLIESLSLRLDCHPVINEVAAGIAAEYFNEASRGGAKALALVTAGPGLTNIMTAIAGAFLESRELLVIGGQVKTADLAHGTLRQRGIQEIDGVSITRPITVESVLLEEPLGMKAFVDLVQASRHGRKGPVFIEIPLDVQARQVEPVTADEAAITPRPLPHITDQVLAEVADRIRHATRPVLLLGGGIDRATAAGLWVRFGELGIPLATTWNAADRIDADHPVYVGRPNTWGQRSANIVLQQADLLVALGSRLGMQQTGFNWHQFVPSGEVIQVDLDRTELEKGHPRIAQGLCIDANDMLARLARMELGDHAEWLAYARHVRDTLPTVEAINNTADGYISPYCFVEHISTLCHPQDTIIPCSSGGAFTVMMQAFRQKAGQIMITNKGLASMGYGLSGAIGAAFANPDGRVVLVEGDGGFAQNLQEIGTARINGLNLKIFLFDDGGYASIRATQRNYFKGRYVGCDRSTGLGLPDWEKLFAAWSVPVMTLEASNMGCAEFSASFNQPGMAAFVVKLDPDQTYFPKITSRITDSGTMESNPLHLMTPELDADIFDSVLRYLPKQGGEIP</sequence>
<dbReference type="SUPFAM" id="SSF52518">
    <property type="entry name" value="Thiamin diphosphate-binding fold (THDP-binding)"/>
    <property type="match status" value="2"/>
</dbReference>
<dbReference type="Pfam" id="PF02776">
    <property type="entry name" value="TPP_enzyme_N"/>
    <property type="match status" value="1"/>
</dbReference>
<dbReference type="InterPro" id="IPR012001">
    <property type="entry name" value="Thiamin_PyroP_enz_TPP-bd_dom"/>
</dbReference>